<proteinExistence type="predicted"/>
<comment type="caution">
    <text evidence="3">The sequence shown here is derived from an EMBL/GenBank/DDBJ whole genome shotgun (WGS) entry which is preliminary data.</text>
</comment>
<name>A0ABU8W671_9BURK</name>
<dbReference type="Proteomes" id="UP001363010">
    <property type="component" value="Unassembled WGS sequence"/>
</dbReference>
<feature type="domain" description="Acyl-CoA thioesterase-like C-terminal" evidence="2">
    <location>
        <begin position="136"/>
        <end position="268"/>
    </location>
</feature>
<dbReference type="InterPro" id="IPR049450">
    <property type="entry name" value="ACOT8-like_C"/>
</dbReference>
<reference evidence="3 4" key="1">
    <citation type="submission" date="2024-03" db="EMBL/GenBank/DDBJ databases">
        <title>Novel species of the genus Variovorax.</title>
        <authorList>
            <person name="Liu Q."/>
            <person name="Xin Y.-H."/>
        </authorList>
    </citation>
    <scope>NUCLEOTIDE SEQUENCE [LARGE SCALE GENOMIC DNA]</scope>
    <source>
        <strain evidence="3 4">KACC 18501</strain>
    </source>
</reference>
<sequence>MIPTASSSGPSAVYEREAGTWLPTELSRGPWDPRAQHGGAPSALLAHVAEGAAPAPGWRVARMSVELVKPVPVAPLRTHCNLQPGRSTARVTIDMLAGDVLVARGHALLVRGDPLTLPRDLPGGWSPVRLDRLPAECSDKVRIPGLPDGTSFHRTAMETRVAQGDPSRPGPSGAWFRLAVPLVQGAPTSPAMRAAAAADFGNGLSWVLPVNRYLFSNADLSLHLYREPVGEWIGLLSETQVDGGGTGIATSRLFDESGAIGIAVQTLVLRERAPAGAA</sequence>
<evidence type="ECO:0000313" key="3">
    <source>
        <dbReference type="EMBL" id="MEJ8825551.1"/>
    </source>
</evidence>
<evidence type="ECO:0000259" key="2">
    <source>
        <dbReference type="Pfam" id="PF20789"/>
    </source>
</evidence>
<dbReference type="InterPro" id="IPR042171">
    <property type="entry name" value="Acyl-CoA_hotdog"/>
</dbReference>
<protein>
    <submittedName>
        <fullName evidence="3">Thioesterase family protein</fullName>
    </submittedName>
</protein>
<organism evidence="3 4">
    <name type="scientific">Variovorax humicola</name>
    <dbReference type="NCBI Taxonomy" id="1769758"/>
    <lineage>
        <taxon>Bacteria</taxon>
        <taxon>Pseudomonadati</taxon>
        <taxon>Pseudomonadota</taxon>
        <taxon>Betaproteobacteria</taxon>
        <taxon>Burkholderiales</taxon>
        <taxon>Comamonadaceae</taxon>
        <taxon>Variovorax</taxon>
    </lineage>
</organism>
<gene>
    <name evidence="3" type="ORF">WKW80_26590</name>
</gene>
<accession>A0ABU8W671</accession>
<feature type="domain" description="Acyl-CoA thioesterase-like N-terminal HotDog" evidence="1">
    <location>
        <begin position="28"/>
        <end position="108"/>
    </location>
</feature>
<dbReference type="Pfam" id="PF20789">
    <property type="entry name" value="4HBT_3C"/>
    <property type="match status" value="1"/>
</dbReference>
<dbReference type="SUPFAM" id="SSF54637">
    <property type="entry name" value="Thioesterase/thiol ester dehydrase-isomerase"/>
    <property type="match status" value="2"/>
</dbReference>
<evidence type="ECO:0000259" key="1">
    <source>
        <dbReference type="Pfam" id="PF13622"/>
    </source>
</evidence>
<dbReference type="Pfam" id="PF13622">
    <property type="entry name" value="4HBT_3"/>
    <property type="match status" value="1"/>
</dbReference>
<dbReference type="InterPro" id="IPR029069">
    <property type="entry name" value="HotDog_dom_sf"/>
</dbReference>
<dbReference type="RefSeq" id="WP_340366579.1">
    <property type="nucleotide sequence ID" value="NZ_JBBKZV010000023.1"/>
</dbReference>
<dbReference type="EMBL" id="JBBKZV010000023">
    <property type="protein sequence ID" value="MEJ8825551.1"/>
    <property type="molecule type" value="Genomic_DNA"/>
</dbReference>
<dbReference type="Gene3D" id="2.40.160.210">
    <property type="entry name" value="Acyl-CoA thioesterase, double hotdog domain"/>
    <property type="match status" value="1"/>
</dbReference>
<dbReference type="InterPro" id="IPR049449">
    <property type="entry name" value="TesB_ACOT8-like_N"/>
</dbReference>
<evidence type="ECO:0000313" key="4">
    <source>
        <dbReference type="Proteomes" id="UP001363010"/>
    </source>
</evidence>
<keyword evidence="4" id="KW-1185">Reference proteome</keyword>